<feature type="transmembrane region" description="Helical" evidence="1">
    <location>
        <begin position="319"/>
        <end position="339"/>
    </location>
</feature>
<dbReference type="EMBL" id="JALIEA010000005">
    <property type="protein sequence ID" value="MCJ7857195.1"/>
    <property type="molecule type" value="Genomic_DNA"/>
</dbReference>
<organism evidence="2 3">
    <name type="scientific">Corynebacterium kalidii</name>
    <dbReference type="NCBI Taxonomy" id="2931982"/>
    <lineage>
        <taxon>Bacteria</taxon>
        <taxon>Bacillati</taxon>
        <taxon>Actinomycetota</taxon>
        <taxon>Actinomycetes</taxon>
        <taxon>Mycobacteriales</taxon>
        <taxon>Corynebacteriaceae</taxon>
        <taxon>Corynebacterium</taxon>
    </lineage>
</organism>
<feature type="transmembrane region" description="Helical" evidence="1">
    <location>
        <begin position="96"/>
        <end position="118"/>
    </location>
</feature>
<name>A0A9X1WEH0_9CORY</name>
<keyword evidence="1" id="KW-1133">Transmembrane helix</keyword>
<dbReference type="RefSeq" id="WP_244802947.1">
    <property type="nucleotide sequence ID" value="NZ_JALIEA010000005.1"/>
</dbReference>
<feature type="transmembrane region" description="Helical" evidence="1">
    <location>
        <begin position="20"/>
        <end position="44"/>
    </location>
</feature>
<evidence type="ECO:0000313" key="3">
    <source>
        <dbReference type="Proteomes" id="UP001139207"/>
    </source>
</evidence>
<reference evidence="2" key="1">
    <citation type="submission" date="2022-04" db="EMBL/GenBank/DDBJ databases">
        <title>Corynebacterium kalidii LD5P10.</title>
        <authorList>
            <person name="Sun J.Q."/>
        </authorList>
    </citation>
    <scope>NUCLEOTIDE SEQUENCE</scope>
    <source>
        <strain evidence="2">LD5P10</strain>
    </source>
</reference>
<gene>
    <name evidence="2" type="ORF">MUN33_00455</name>
</gene>
<proteinExistence type="predicted"/>
<sequence length="551" mass="56319">MTTQDHGPSPHPGRHRQLLLHLWCILLTAVVFWPFLATLVSYAAPGGATTSLILRDMVVPHTMALNDLATGRDGLPRAIPQDTVLAWLSPLLPPPATASILMLAGGYLGALGAAGLALQVGGRQGARTAAAVAPLVTVWNPYVAERLLQGHWSVVLAGVLLPSVALCAVRRTPWSVAALVALLVVCSLTPTGLILATVTAAVAALLSPTPARRLLTVAGVGAVLSLPWLVPTLLHVGAGATRSDAAGAALFAARAESGVGTVGALAGLGGIWNADAVPASRDAWAPVSTGAGVVLAVLAAVAAVLLWRRGNRRGAPLVWLALTAVVVPALMSTGPGVAVTGWALEYLPGAGLVRDSQKFVVLALPGLIVLLTAGITRAAGTGPRALAATTATVVALTWVSVPGLPRDLADLAPVELDAGYAGLADQVSDWQEENATTARILLWPPGNYRVTEGRPALDPALKMLPGRPLDPGYLIVDGELVDGNPGTVGALSDLTAGEDTLADRGVDLVVIDNGGTDGADDTGVQAVLRHHEEIWSSGRWSLYGTATPEAG</sequence>
<feature type="transmembrane region" description="Helical" evidence="1">
    <location>
        <begin position="248"/>
        <end position="272"/>
    </location>
</feature>
<evidence type="ECO:0000256" key="1">
    <source>
        <dbReference type="SAM" id="Phobius"/>
    </source>
</evidence>
<feature type="transmembrane region" description="Helical" evidence="1">
    <location>
        <begin position="214"/>
        <end position="236"/>
    </location>
</feature>
<keyword evidence="1" id="KW-0472">Membrane</keyword>
<protein>
    <submittedName>
        <fullName evidence="2">Uncharacterized protein</fullName>
    </submittedName>
</protein>
<keyword evidence="3" id="KW-1185">Reference proteome</keyword>
<feature type="transmembrane region" description="Helical" evidence="1">
    <location>
        <begin position="284"/>
        <end position="307"/>
    </location>
</feature>
<dbReference type="AlphaFoldDB" id="A0A9X1WEH0"/>
<keyword evidence="1" id="KW-0812">Transmembrane</keyword>
<feature type="transmembrane region" description="Helical" evidence="1">
    <location>
        <begin position="359"/>
        <end position="378"/>
    </location>
</feature>
<comment type="caution">
    <text evidence="2">The sequence shown here is derived from an EMBL/GenBank/DDBJ whole genome shotgun (WGS) entry which is preliminary data.</text>
</comment>
<feature type="transmembrane region" description="Helical" evidence="1">
    <location>
        <begin position="176"/>
        <end position="202"/>
    </location>
</feature>
<accession>A0A9X1WEH0</accession>
<evidence type="ECO:0000313" key="2">
    <source>
        <dbReference type="EMBL" id="MCJ7857195.1"/>
    </source>
</evidence>
<dbReference type="Proteomes" id="UP001139207">
    <property type="component" value="Unassembled WGS sequence"/>
</dbReference>